<evidence type="ECO:0000313" key="3">
    <source>
        <dbReference type="Proteomes" id="UP000002402"/>
    </source>
</evidence>
<dbReference type="EnsemblBacteria" id="ABF89033">
    <property type="protein sequence ID" value="ABF89033"/>
    <property type="gene ID" value="MXAN_2640"/>
</dbReference>
<evidence type="ECO:0000313" key="2">
    <source>
        <dbReference type="EMBL" id="ABF89033.1"/>
    </source>
</evidence>
<dbReference type="SUPFAM" id="SSF57783">
    <property type="entry name" value="Zinc beta-ribbon"/>
    <property type="match status" value="1"/>
</dbReference>
<keyword evidence="3" id="KW-1185">Reference proteome</keyword>
<proteinExistence type="predicted"/>
<gene>
    <name evidence="2" type="ordered locus">MXAN_2640</name>
</gene>
<dbReference type="STRING" id="246197.MXAN_2640"/>
<dbReference type="AlphaFoldDB" id="Q1D914"/>
<dbReference type="HOGENOM" id="CLU_1873204_0_0_7"/>
<evidence type="ECO:0000256" key="1">
    <source>
        <dbReference type="SAM" id="MobiDB-lite"/>
    </source>
</evidence>
<accession>Q1D914</accession>
<sequence>MLAAHFTGRHTFPRHAPARLFPAGACSPGRRQCRAVACPLDDTAGSLRAGQPAVSGAIPQEGHMSGGGGSFDFDDDEKESTRGGGKAHKDFDCPSCNANNPVDEALAQGDEVRCNYCGSEFKVSVNSEGRVKFKEI</sequence>
<name>Q1D914_MYXXD</name>
<reference evidence="2 3" key="1">
    <citation type="journal article" date="2006" name="Proc. Natl. Acad. Sci. U.S.A.">
        <title>Evolution of sensory complexity recorded in a myxobacterial genome.</title>
        <authorList>
            <person name="Goldman B.S."/>
            <person name="Nierman W.C."/>
            <person name="Kaiser D."/>
            <person name="Slater S.C."/>
            <person name="Durkin A.S."/>
            <person name="Eisen J.A."/>
            <person name="Ronning C.M."/>
            <person name="Barbazuk W.B."/>
            <person name="Blanchard M."/>
            <person name="Field C."/>
            <person name="Halling C."/>
            <person name="Hinkle G."/>
            <person name="Iartchuk O."/>
            <person name="Kim H.S."/>
            <person name="Mackenzie C."/>
            <person name="Madupu R."/>
            <person name="Miller N."/>
            <person name="Shvartsbeyn A."/>
            <person name="Sullivan S.A."/>
            <person name="Vaudin M."/>
            <person name="Wiegand R."/>
            <person name="Kaplan H.B."/>
        </authorList>
    </citation>
    <scope>NUCLEOTIDE SEQUENCE [LARGE SCALE GENOMIC DNA]</scope>
    <source>
        <strain evidence="3">DK1622</strain>
    </source>
</reference>
<dbReference type="Proteomes" id="UP000002402">
    <property type="component" value="Chromosome"/>
</dbReference>
<protein>
    <submittedName>
        <fullName evidence="2">Uncharacterized protein</fullName>
    </submittedName>
</protein>
<dbReference type="EMBL" id="CP000113">
    <property type="protein sequence ID" value="ABF89033.1"/>
    <property type="molecule type" value="Genomic_DNA"/>
</dbReference>
<dbReference type="KEGG" id="mxa:MXAN_2640"/>
<organism evidence="2 3">
    <name type="scientific">Myxococcus xanthus (strain DK1622)</name>
    <dbReference type="NCBI Taxonomy" id="246197"/>
    <lineage>
        <taxon>Bacteria</taxon>
        <taxon>Pseudomonadati</taxon>
        <taxon>Myxococcota</taxon>
        <taxon>Myxococcia</taxon>
        <taxon>Myxococcales</taxon>
        <taxon>Cystobacterineae</taxon>
        <taxon>Myxococcaceae</taxon>
        <taxon>Myxococcus</taxon>
    </lineage>
</organism>
<dbReference type="Gene3D" id="2.20.28.160">
    <property type="match status" value="1"/>
</dbReference>
<feature type="region of interest" description="Disordered" evidence="1">
    <location>
        <begin position="49"/>
        <end position="91"/>
    </location>
</feature>